<comment type="caution">
    <text evidence="1">The sequence shown here is derived from an EMBL/GenBank/DDBJ whole genome shotgun (WGS) entry which is preliminary data.</text>
</comment>
<keyword evidence="2" id="KW-1185">Reference proteome</keyword>
<proteinExistence type="predicted"/>
<accession>A0ABS5KBB9</accession>
<organism evidence="1 2">
    <name type="scientific">Carboxylicivirga mesophila</name>
    <dbReference type="NCBI Taxonomy" id="1166478"/>
    <lineage>
        <taxon>Bacteria</taxon>
        <taxon>Pseudomonadati</taxon>
        <taxon>Bacteroidota</taxon>
        <taxon>Bacteroidia</taxon>
        <taxon>Marinilabiliales</taxon>
        <taxon>Marinilabiliaceae</taxon>
        <taxon>Carboxylicivirga</taxon>
    </lineage>
</organism>
<evidence type="ECO:0000313" key="2">
    <source>
        <dbReference type="Proteomes" id="UP000721861"/>
    </source>
</evidence>
<dbReference type="RefSeq" id="WP_212228748.1">
    <property type="nucleotide sequence ID" value="NZ_JAGUCN010000013.1"/>
</dbReference>
<dbReference type="Proteomes" id="UP000721861">
    <property type="component" value="Unassembled WGS sequence"/>
</dbReference>
<gene>
    <name evidence="1" type="ORF">KEM09_12505</name>
</gene>
<evidence type="ECO:0000313" key="1">
    <source>
        <dbReference type="EMBL" id="MBS2212231.1"/>
    </source>
</evidence>
<name>A0ABS5KBB9_9BACT</name>
<reference evidence="1 2" key="1">
    <citation type="journal article" date="2014" name="Int. J. Syst. Evol. Microbiol.">
        <title>Carboxylicivirga gen. nov. in the family Marinilabiliaceae with two novel species, Carboxylicivirga mesophila sp. nov. and Carboxylicivirga taeanensis sp. nov., and reclassification of Cytophaga fermentans as Saccharicrinis fermentans gen. nov., comb. nov.</title>
        <authorList>
            <person name="Yang S.H."/>
            <person name="Seo H.S."/>
            <person name="Woo J.H."/>
            <person name="Oh H.M."/>
            <person name="Jang H."/>
            <person name="Lee J.H."/>
            <person name="Kim S.J."/>
            <person name="Kwon K.K."/>
        </authorList>
    </citation>
    <scope>NUCLEOTIDE SEQUENCE [LARGE SCALE GENOMIC DNA]</scope>
    <source>
        <strain evidence="1 2">JCM 18290</strain>
    </source>
</reference>
<protein>
    <submittedName>
        <fullName evidence="1">Uncharacterized protein</fullName>
    </submittedName>
</protein>
<sequence>MNELNISAKVGSLYYHLLKLRINKDELFVHFISPYRGNVKASDKEKVYEMKLPDHVSFHKDGKVHITYKGKNSRTDLVKFKESILTQNVNYTDMALLLVSYYCDGFKEFEDFFKTTDIPNDSHSIIIPDKKSFSVLISINDALGGTDVFRNVEVRYINKVQQLPRPYANLDIEEDVVSPLQVQFLPTTILMNNLIDQ</sequence>
<dbReference type="EMBL" id="JAGUCN010000013">
    <property type="protein sequence ID" value="MBS2212231.1"/>
    <property type="molecule type" value="Genomic_DNA"/>
</dbReference>